<feature type="domain" description="DZF" evidence="11">
    <location>
        <begin position="344"/>
        <end position="430"/>
    </location>
</feature>
<dbReference type="PROSITE" id="PS51703">
    <property type="entry name" value="DZF"/>
    <property type="match status" value="1"/>
</dbReference>
<dbReference type="GO" id="GO:0003723">
    <property type="term" value="F:RNA binding"/>
    <property type="evidence" value="ECO:0007669"/>
    <property type="project" value="UniProtKB-KW"/>
</dbReference>
<dbReference type="Proteomes" id="UP001623348">
    <property type="component" value="Unassembled WGS sequence"/>
</dbReference>
<feature type="compositionally biased region" description="Basic and acidic residues" evidence="10">
    <location>
        <begin position="403"/>
        <end position="430"/>
    </location>
</feature>
<evidence type="ECO:0000256" key="9">
    <source>
        <dbReference type="ARBA" id="ARBA00041195"/>
    </source>
</evidence>
<evidence type="ECO:0000256" key="2">
    <source>
        <dbReference type="ARBA" id="ARBA00004496"/>
    </source>
</evidence>
<dbReference type="InterPro" id="IPR013087">
    <property type="entry name" value="Znf_C2H2_type"/>
</dbReference>
<accession>A0ABC9YDJ1</accession>
<dbReference type="Gene3D" id="3.30.460.10">
    <property type="entry name" value="Beta Polymerase, domain 2"/>
    <property type="match status" value="1"/>
</dbReference>
<sequence length="430" mass="48171">MESPINSQQPASGVAYSHPTTVASYTVHQAPVAAHTVTAAYAPAAATVAVARPAPVAVAAAATAAAYGGYPTAHTATDYGYTQRQQEAPPPPPPVTTQNYQDSYSYVRSTAPAVAYDSKQYYQQPTVTAVAAAAQPQPSVAESYYQTGGNKLQTTGSKLEEMKSAESVKTTTAAIVQTQEVKPDTAAEPVTPTALAALQSDVQPVGHDYVEEVRNDEGKVIRFHCKLCECSFNDPNAKEMHLKGRRHRLQYKKKVNPDLQVEVKPSIRARKIQEEKMRKQMQKEEYWRRREEEERWRMEMRRYEEDMYWRRMEEEQHHWDDRRRIPDGGYPHGPPGPLGLLGVRPGMPPQPQGPTPLRRPDSSDDRYVMTKHATIYPTEEELQAVQKIVSITERALKLVSDNMTDHEKSKSKEGDDKKDGSKDRIKQCSH</sequence>
<evidence type="ECO:0000256" key="5">
    <source>
        <dbReference type="ARBA" id="ARBA00022737"/>
    </source>
</evidence>
<dbReference type="GO" id="GO:0005737">
    <property type="term" value="C:cytoplasm"/>
    <property type="evidence" value="ECO:0007669"/>
    <property type="project" value="UniProtKB-SubCell"/>
</dbReference>
<proteinExistence type="predicted"/>
<organism evidence="12 13">
    <name type="scientific">Grus japonensis</name>
    <name type="common">Japanese crane</name>
    <name type="synonym">Red-crowned crane</name>
    <dbReference type="NCBI Taxonomy" id="30415"/>
    <lineage>
        <taxon>Eukaryota</taxon>
        <taxon>Metazoa</taxon>
        <taxon>Chordata</taxon>
        <taxon>Craniata</taxon>
        <taxon>Vertebrata</taxon>
        <taxon>Euteleostomi</taxon>
        <taxon>Archelosauria</taxon>
        <taxon>Archosauria</taxon>
        <taxon>Dinosauria</taxon>
        <taxon>Saurischia</taxon>
        <taxon>Theropoda</taxon>
        <taxon>Coelurosauria</taxon>
        <taxon>Aves</taxon>
        <taxon>Neognathae</taxon>
        <taxon>Neoaves</taxon>
        <taxon>Gruiformes</taxon>
        <taxon>Gruidae</taxon>
        <taxon>Grus</taxon>
    </lineage>
</organism>
<protein>
    <recommendedName>
        <fullName evidence="9">Zinc finger RNA-binding protein</fullName>
    </recommendedName>
</protein>
<evidence type="ECO:0000256" key="1">
    <source>
        <dbReference type="ARBA" id="ARBA00004123"/>
    </source>
</evidence>
<dbReference type="AlphaFoldDB" id="A0ABC9YDJ1"/>
<comment type="caution">
    <text evidence="12">The sequence shown here is derived from an EMBL/GenBank/DDBJ whole genome shotgun (WGS) entry which is preliminary data.</text>
</comment>
<evidence type="ECO:0000256" key="10">
    <source>
        <dbReference type="SAM" id="MobiDB-lite"/>
    </source>
</evidence>
<keyword evidence="5" id="KW-0677">Repeat</keyword>
<feature type="region of interest" description="Disordered" evidence="10">
    <location>
        <begin position="322"/>
        <end position="365"/>
    </location>
</feature>
<dbReference type="SMART" id="SM00451">
    <property type="entry name" value="ZnF_U1"/>
    <property type="match status" value="1"/>
</dbReference>
<dbReference type="SUPFAM" id="SSF57667">
    <property type="entry name" value="beta-beta-alpha zinc fingers"/>
    <property type="match status" value="1"/>
</dbReference>
<keyword evidence="7" id="KW-0238">DNA-binding</keyword>
<dbReference type="PROSITE" id="PS00028">
    <property type="entry name" value="ZINC_FINGER_C2H2_1"/>
    <property type="match status" value="1"/>
</dbReference>
<evidence type="ECO:0000256" key="3">
    <source>
        <dbReference type="ARBA" id="ARBA00022473"/>
    </source>
</evidence>
<dbReference type="Gene3D" id="3.30.160.60">
    <property type="entry name" value="Classic Zinc Finger"/>
    <property type="match status" value="1"/>
</dbReference>
<evidence type="ECO:0000256" key="7">
    <source>
        <dbReference type="ARBA" id="ARBA00023125"/>
    </source>
</evidence>
<dbReference type="InterPro" id="IPR036236">
    <property type="entry name" value="Znf_C2H2_sf"/>
</dbReference>
<dbReference type="GO" id="GO:0005634">
    <property type="term" value="C:nucleus"/>
    <property type="evidence" value="ECO:0007669"/>
    <property type="project" value="UniProtKB-SubCell"/>
</dbReference>
<keyword evidence="6" id="KW-0694">RNA-binding</keyword>
<keyword evidence="3" id="KW-0217">Developmental protein</keyword>
<dbReference type="InterPro" id="IPR043519">
    <property type="entry name" value="NT_sf"/>
</dbReference>
<reference evidence="12 13" key="1">
    <citation type="submission" date="2024-06" db="EMBL/GenBank/DDBJ databases">
        <title>The draft genome of Grus japonensis, version 3.</title>
        <authorList>
            <person name="Nabeshima K."/>
            <person name="Suzuki S."/>
            <person name="Onuma M."/>
        </authorList>
    </citation>
    <scope>NUCLEOTIDE SEQUENCE [LARGE SCALE GENOMIC DNA]</scope>
    <source>
        <strain evidence="12 13">451A</strain>
    </source>
</reference>
<comment type="subcellular location">
    <subcellularLocation>
        <location evidence="2">Cytoplasm</location>
    </subcellularLocation>
    <subcellularLocation>
        <location evidence="1">Nucleus</location>
    </subcellularLocation>
</comment>
<dbReference type="EMBL" id="BAAFJT010000249">
    <property type="protein sequence ID" value="GAB0208123.1"/>
    <property type="molecule type" value="Genomic_DNA"/>
</dbReference>
<evidence type="ECO:0000259" key="11">
    <source>
        <dbReference type="PROSITE" id="PS51703"/>
    </source>
</evidence>
<dbReference type="FunFam" id="3.30.160.60:FF:000153">
    <property type="entry name" value="Zinc finger RNA-binding protein 2"/>
    <property type="match status" value="1"/>
</dbReference>
<dbReference type="PANTHER" id="PTHR45762:SF21">
    <property type="entry name" value="ZINC FINGER RNA-BINDING PROTEIN"/>
    <property type="match status" value="1"/>
</dbReference>
<name>A0ABC9YDJ1_GRUJA</name>
<evidence type="ECO:0000313" key="13">
    <source>
        <dbReference type="Proteomes" id="UP001623348"/>
    </source>
</evidence>
<gene>
    <name evidence="12" type="ORF">GRJ2_003278000</name>
</gene>
<dbReference type="GO" id="GO:0003677">
    <property type="term" value="F:DNA binding"/>
    <property type="evidence" value="ECO:0007669"/>
    <property type="project" value="UniProtKB-KW"/>
</dbReference>
<keyword evidence="13" id="KW-1185">Reference proteome</keyword>
<evidence type="ECO:0000313" key="12">
    <source>
        <dbReference type="EMBL" id="GAB0208123.1"/>
    </source>
</evidence>
<dbReference type="Pfam" id="PF12874">
    <property type="entry name" value="zf-met"/>
    <property type="match status" value="1"/>
</dbReference>
<evidence type="ECO:0000256" key="4">
    <source>
        <dbReference type="ARBA" id="ARBA00022490"/>
    </source>
</evidence>
<dbReference type="PANTHER" id="PTHR45762">
    <property type="entry name" value="ZINC FINGER RNA-BINDING PROTEIN"/>
    <property type="match status" value="1"/>
</dbReference>
<evidence type="ECO:0000256" key="6">
    <source>
        <dbReference type="ARBA" id="ARBA00022884"/>
    </source>
</evidence>
<dbReference type="InterPro" id="IPR003604">
    <property type="entry name" value="Matrin/U1-like-C_Znf_C2H2"/>
</dbReference>
<feature type="region of interest" description="Disordered" evidence="10">
    <location>
        <begin position="398"/>
        <end position="430"/>
    </location>
</feature>
<keyword evidence="4" id="KW-0963">Cytoplasm</keyword>
<keyword evidence="8" id="KW-0539">Nucleus</keyword>
<dbReference type="InterPro" id="IPR006561">
    <property type="entry name" value="DZF_dom"/>
</dbReference>
<evidence type="ECO:0000256" key="8">
    <source>
        <dbReference type="ARBA" id="ARBA00023242"/>
    </source>
</evidence>